<protein>
    <submittedName>
        <fullName evidence="2">Uncharacterized protein</fullName>
    </submittedName>
</protein>
<dbReference type="InterPro" id="IPR039300">
    <property type="entry name" value="JASON"/>
</dbReference>
<feature type="compositionally biased region" description="Acidic residues" evidence="1">
    <location>
        <begin position="415"/>
        <end position="441"/>
    </location>
</feature>
<organism evidence="2 3">
    <name type="scientific">Camellia sinensis</name>
    <name type="common">Tea plant</name>
    <name type="synonym">Thea sinensis</name>
    <dbReference type="NCBI Taxonomy" id="4442"/>
    <lineage>
        <taxon>Eukaryota</taxon>
        <taxon>Viridiplantae</taxon>
        <taxon>Streptophyta</taxon>
        <taxon>Embryophyta</taxon>
        <taxon>Tracheophyta</taxon>
        <taxon>Spermatophyta</taxon>
        <taxon>Magnoliopsida</taxon>
        <taxon>eudicotyledons</taxon>
        <taxon>Gunneridae</taxon>
        <taxon>Pentapetalae</taxon>
        <taxon>asterids</taxon>
        <taxon>Ericales</taxon>
        <taxon>Theaceae</taxon>
        <taxon>Camellia</taxon>
    </lineage>
</organism>
<feature type="region of interest" description="Disordered" evidence="1">
    <location>
        <begin position="415"/>
        <end position="442"/>
    </location>
</feature>
<keyword evidence="3" id="KW-1185">Reference proteome</keyword>
<accession>A0A7J7G9U9</accession>
<comment type="caution">
    <text evidence="2">The sequence shown here is derived from an EMBL/GenBank/DDBJ whole genome shotgun (WGS) entry which is preliminary data.</text>
</comment>
<name>A0A7J7G9U9_CAMSI</name>
<dbReference type="PANTHER" id="PTHR33318:SF4">
    <property type="entry name" value="OS04G0511700 PROTEIN"/>
    <property type="match status" value="1"/>
</dbReference>
<evidence type="ECO:0000313" key="3">
    <source>
        <dbReference type="Proteomes" id="UP000593564"/>
    </source>
</evidence>
<gene>
    <name evidence="2" type="ORF">HYC85_025039</name>
</gene>
<feature type="region of interest" description="Disordered" evidence="1">
    <location>
        <begin position="99"/>
        <end position="178"/>
    </location>
</feature>
<feature type="compositionally biased region" description="Acidic residues" evidence="1">
    <location>
        <begin position="280"/>
        <end position="304"/>
    </location>
</feature>
<dbReference type="EMBL" id="JACBKZ010000012">
    <property type="protein sequence ID" value="KAF5937533.1"/>
    <property type="molecule type" value="Genomic_DNA"/>
</dbReference>
<reference evidence="3" key="1">
    <citation type="journal article" date="2020" name="Nat. Commun.">
        <title>Genome assembly of wild tea tree DASZ reveals pedigree and selection history of tea varieties.</title>
        <authorList>
            <person name="Zhang W."/>
            <person name="Zhang Y."/>
            <person name="Qiu H."/>
            <person name="Guo Y."/>
            <person name="Wan H."/>
            <person name="Zhang X."/>
            <person name="Scossa F."/>
            <person name="Alseekh S."/>
            <person name="Zhang Q."/>
            <person name="Wang P."/>
            <person name="Xu L."/>
            <person name="Schmidt M.H."/>
            <person name="Jia X."/>
            <person name="Li D."/>
            <person name="Zhu A."/>
            <person name="Guo F."/>
            <person name="Chen W."/>
            <person name="Ni D."/>
            <person name="Usadel B."/>
            <person name="Fernie A.R."/>
            <person name="Wen W."/>
        </authorList>
    </citation>
    <scope>NUCLEOTIDE SEQUENCE [LARGE SCALE GENOMIC DNA]</scope>
    <source>
        <strain evidence="3">cv. G240</strain>
    </source>
</reference>
<feature type="region of interest" description="Disordered" evidence="1">
    <location>
        <begin position="12"/>
        <end position="51"/>
    </location>
</feature>
<dbReference type="Proteomes" id="UP000593564">
    <property type="component" value="Unassembled WGS sequence"/>
</dbReference>
<dbReference type="PANTHER" id="PTHR33318">
    <property type="entry name" value="ASPARTYL/GLUTAMYL-TRNA(ASN/GLN) AMIDOTRANSFERASE SUBUNIT"/>
    <property type="match status" value="1"/>
</dbReference>
<dbReference type="GO" id="GO:0007142">
    <property type="term" value="P:male meiosis II"/>
    <property type="evidence" value="ECO:0007669"/>
    <property type="project" value="InterPro"/>
</dbReference>
<feature type="region of interest" description="Disordered" evidence="1">
    <location>
        <begin position="274"/>
        <end position="304"/>
    </location>
</feature>
<sequence length="635" mass="71925">MGCFLACFGSSKDRKRRNQRKNQVLPRHQIHGIRKPLQPIVSPEQDTSAKPVNLISKVPHRREEQLSLSTRKKVTFDTNIKTYEPVSVCESIEILPESNIDGEMNKEESSGKSSSSHLLSEDDSVISSVESYPSHHRYQNCRDSDDEVENFECAVSDLDGDDDEEEEDYEDNDEDDNDRFVGQEVWFESIPTSSMESSTETSSARVFTEEVDSHLTMSGLGEREVKTIGSNRKARDRSVYVHPVLNPVENLTQWKAVKSNFTLPLKAQNENFTAFRGEVSDLDGDDVEEEEEEEDYEDNDEDDNDRFVGQEVWFESIPTSSMESSTETSSARVFTKEVDSHLTMSGLGEREVKTIGSNRKARDRSVYVHPVLNPVENLTQWKAVKSNFTLPLKAQNENFTAFRDSDDEVKEFECEVSDLDGDDVEEEEEEEDYEDNDEDDNDRFVGQEVWFESIPTSSMESSTEASSARVFTEEVDSHLTMSGLGEREVKTIGSNRKARDRSVYVHPVLNPVENLTQWKAVKSNFTLPLKAQNENFTAFSSELTFKQSSPLRFKSKPDQFKYQNQEIAVDASLSSWIVSSETTPSKKTGFNGFETMSQGSNSVMSIEDRPILLTVEELKQFSASSSPRGSPSRCP</sequence>
<evidence type="ECO:0000256" key="1">
    <source>
        <dbReference type="SAM" id="MobiDB-lite"/>
    </source>
</evidence>
<feature type="compositionally biased region" description="Acidic residues" evidence="1">
    <location>
        <begin position="158"/>
        <end position="177"/>
    </location>
</feature>
<reference evidence="2 3" key="2">
    <citation type="submission" date="2020-07" db="EMBL/GenBank/DDBJ databases">
        <title>Genome assembly of wild tea tree DASZ reveals pedigree and selection history of tea varieties.</title>
        <authorList>
            <person name="Zhang W."/>
        </authorList>
    </citation>
    <scope>NUCLEOTIDE SEQUENCE [LARGE SCALE GENOMIC DNA]</scope>
    <source>
        <strain evidence="3">cv. G240</strain>
        <tissue evidence="2">Leaf</tissue>
    </source>
</reference>
<evidence type="ECO:0000313" key="2">
    <source>
        <dbReference type="EMBL" id="KAF5937533.1"/>
    </source>
</evidence>
<dbReference type="AlphaFoldDB" id="A0A7J7G9U9"/>
<proteinExistence type="predicted"/>